<name>A0A427A881_ENSVE</name>
<protein>
    <submittedName>
        <fullName evidence="5">Uncharacterized protein</fullName>
    </submittedName>
</protein>
<keyword evidence="2 3" id="KW-0040">ANK repeat</keyword>
<evidence type="ECO:0000256" key="3">
    <source>
        <dbReference type="PROSITE-ProRule" id="PRU00023"/>
    </source>
</evidence>
<evidence type="ECO:0000256" key="4">
    <source>
        <dbReference type="SAM" id="Phobius"/>
    </source>
</evidence>
<dbReference type="Proteomes" id="UP000287651">
    <property type="component" value="Unassembled WGS sequence"/>
</dbReference>
<comment type="caution">
    <text evidence="5">The sequence shown here is derived from an EMBL/GenBank/DDBJ whole genome shotgun (WGS) entry which is preliminary data.</text>
</comment>
<dbReference type="FunFam" id="1.25.40.20:FF:000461">
    <property type="entry name" value="Ankyrin repeat domain-containing protein, chloroplastic"/>
    <property type="match status" value="1"/>
</dbReference>
<dbReference type="SMART" id="SM00248">
    <property type="entry name" value="ANK"/>
    <property type="match status" value="3"/>
</dbReference>
<sequence>MLYVRLGFDIAIIYLNFAGRRKLFTPEEKVLLNKRIPNLAEATSSKWLPLHSLAASGEFFLLDTLLKHNVDINGVDKDGLSAIHKAILCKKQAVINYLLRNSANPFIRDRHLWVRLNAPRHGRGVSWDDPELASIGKPCLGTIPTSSLWANNTSGVHVPSQLLAQAHPRLGAGPTDESSPLGPNRPFLASGHEVGTNWPLLTFIYYFLVIYAWPVAVIGLPMITLLYTDSFYQDGLTPLDLCLYSGHNSRTYELIKQLKQFPPWKSSA</sequence>
<keyword evidence="4" id="KW-1133">Transmembrane helix</keyword>
<keyword evidence="4" id="KW-0472">Membrane</keyword>
<evidence type="ECO:0000256" key="2">
    <source>
        <dbReference type="ARBA" id="ARBA00023043"/>
    </source>
</evidence>
<accession>A0A427A881</accession>
<reference evidence="5 6" key="1">
    <citation type="journal article" date="2014" name="Agronomy (Basel)">
        <title>A Draft Genome Sequence for Ensete ventricosum, the Drought-Tolerant Tree Against Hunger.</title>
        <authorList>
            <person name="Harrison J."/>
            <person name="Moore K.A."/>
            <person name="Paszkiewicz K."/>
            <person name="Jones T."/>
            <person name="Grant M."/>
            <person name="Ambacheew D."/>
            <person name="Muzemil S."/>
            <person name="Studholme D.J."/>
        </authorList>
    </citation>
    <scope>NUCLEOTIDE SEQUENCE [LARGE SCALE GENOMIC DNA]</scope>
</reference>
<dbReference type="AlphaFoldDB" id="A0A427A881"/>
<evidence type="ECO:0000256" key="1">
    <source>
        <dbReference type="ARBA" id="ARBA00022737"/>
    </source>
</evidence>
<dbReference type="Gene3D" id="1.25.40.20">
    <property type="entry name" value="Ankyrin repeat-containing domain"/>
    <property type="match status" value="1"/>
</dbReference>
<dbReference type="EMBL" id="AMZH03003409">
    <property type="protein sequence ID" value="RRT72413.1"/>
    <property type="molecule type" value="Genomic_DNA"/>
</dbReference>
<dbReference type="SUPFAM" id="SSF48403">
    <property type="entry name" value="Ankyrin repeat"/>
    <property type="match status" value="1"/>
</dbReference>
<dbReference type="PANTHER" id="PTHR24203:SF86">
    <property type="entry name" value="PROTEASOME 26S SUBUNIT, NON-ATPASE 10"/>
    <property type="match status" value="1"/>
</dbReference>
<dbReference type="InterPro" id="IPR002110">
    <property type="entry name" value="Ankyrin_rpt"/>
</dbReference>
<proteinExistence type="predicted"/>
<evidence type="ECO:0000313" key="6">
    <source>
        <dbReference type="Proteomes" id="UP000287651"/>
    </source>
</evidence>
<gene>
    <name evidence="5" type="ORF">B296_00033985</name>
</gene>
<dbReference type="PANTHER" id="PTHR24203">
    <property type="entry name" value="ANKYRIN REPEAT FAMILY PROTEIN"/>
    <property type="match status" value="1"/>
</dbReference>
<dbReference type="InterPro" id="IPR036770">
    <property type="entry name" value="Ankyrin_rpt-contain_sf"/>
</dbReference>
<feature type="repeat" description="ANK" evidence="3">
    <location>
        <begin position="78"/>
        <end position="110"/>
    </location>
</feature>
<organism evidence="5 6">
    <name type="scientific">Ensete ventricosum</name>
    <name type="common">Abyssinian banana</name>
    <name type="synonym">Musa ensete</name>
    <dbReference type="NCBI Taxonomy" id="4639"/>
    <lineage>
        <taxon>Eukaryota</taxon>
        <taxon>Viridiplantae</taxon>
        <taxon>Streptophyta</taxon>
        <taxon>Embryophyta</taxon>
        <taxon>Tracheophyta</taxon>
        <taxon>Spermatophyta</taxon>
        <taxon>Magnoliopsida</taxon>
        <taxon>Liliopsida</taxon>
        <taxon>Zingiberales</taxon>
        <taxon>Musaceae</taxon>
        <taxon>Ensete</taxon>
    </lineage>
</organism>
<keyword evidence="4" id="KW-0812">Transmembrane</keyword>
<dbReference type="PROSITE" id="PS50088">
    <property type="entry name" value="ANK_REPEAT"/>
    <property type="match status" value="1"/>
</dbReference>
<keyword evidence="1" id="KW-0677">Repeat</keyword>
<feature type="transmembrane region" description="Helical" evidence="4">
    <location>
        <begin position="203"/>
        <end position="227"/>
    </location>
</feature>
<dbReference type="Pfam" id="PF12796">
    <property type="entry name" value="Ank_2"/>
    <property type="match status" value="1"/>
</dbReference>
<evidence type="ECO:0000313" key="5">
    <source>
        <dbReference type="EMBL" id="RRT72413.1"/>
    </source>
</evidence>